<evidence type="ECO:0000313" key="3">
    <source>
        <dbReference type="Proteomes" id="UP000605970"/>
    </source>
</evidence>
<protein>
    <submittedName>
        <fullName evidence="2">Uncharacterized protein</fullName>
    </submittedName>
</protein>
<dbReference type="AlphaFoldDB" id="A0A8S9ZYC9"/>
<feature type="compositionally biased region" description="Polar residues" evidence="1">
    <location>
        <begin position="54"/>
        <end position="68"/>
    </location>
</feature>
<sequence length="344" mass="38113">NLINSNKNLLEKEIIINKELINNQQQLNQSYDQMKLKLLNKKLSLSRQSINSNNKNGLGYSNSFPNTASPSLLSSPMSTPGTQRRLQPSGIKLPAPPASLLIGLPKGAIMTAAPFRIGSGAQKNNLINGNVLPSAATMDHLRECVQLPEAAAQMLMRQRAEELLAINENNNFRSTKNGLASRGKLQCRVPTLKMPKECNENEEKINFNNKIEKPLATIADEEMPQMKIVESPLKIDNKPLIVPIQNDDNFSQNEINIQQNNNLKTFQQQQQNKIIELNLQKRIKTPSPPPPPLQSPPINLTTIDEGIINGGGTRRRSISSAAVVYPYINTIIQPPLSPKGQKKC</sequence>
<keyword evidence="3" id="KW-1185">Reference proteome</keyword>
<dbReference type="Proteomes" id="UP000605970">
    <property type="component" value="Unassembled WGS sequence"/>
</dbReference>
<dbReference type="OrthoDB" id="5903276at2759"/>
<comment type="caution">
    <text evidence="2">The sequence shown here is derived from an EMBL/GenBank/DDBJ whole genome shotgun (WGS) entry which is preliminary data.</text>
</comment>
<gene>
    <name evidence="2" type="ORF">Mgra_00002234</name>
</gene>
<accession>A0A8S9ZYC9</accession>
<evidence type="ECO:0000256" key="1">
    <source>
        <dbReference type="SAM" id="MobiDB-lite"/>
    </source>
</evidence>
<organism evidence="2 3">
    <name type="scientific">Meloidogyne graminicola</name>
    <dbReference type="NCBI Taxonomy" id="189291"/>
    <lineage>
        <taxon>Eukaryota</taxon>
        <taxon>Metazoa</taxon>
        <taxon>Ecdysozoa</taxon>
        <taxon>Nematoda</taxon>
        <taxon>Chromadorea</taxon>
        <taxon>Rhabditida</taxon>
        <taxon>Tylenchina</taxon>
        <taxon>Tylenchomorpha</taxon>
        <taxon>Tylenchoidea</taxon>
        <taxon>Meloidogynidae</taxon>
        <taxon>Meloidogyninae</taxon>
        <taxon>Meloidogyne</taxon>
    </lineage>
</organism>
<feature type="non-terminal residue" evidence="2">
    <location>
        <position position="344"/>
    </location>
</feature>
<feature type="region of interest" description="Disordered" evidence="1">
    <location>
        <begin position="54"/>
        <end position="91"/>
    </location>
</feature>
<dbReference type="EMBL" id="JABEBT010000013">
    <property type="protein sequence ID" value="KAF7638260.1"/>
    <property type="molecule type" value="Genomic_DNA"/>
</dbReference>
<evidence type="ECO:0000313" key="2">
    <source>
        <dbReference type="EMBL" id="KAF7638260.1"/>
    </source>
</evidence>
<name>A0A8S9ZYC9_9BILA</name>
<feature type="compositionally biased region" description="Low complexity" evidence="1">
    <location>
        <begin position="69"/>
        <end position="78"/>
    </location>
</feature>
<proteinExistence type="predicted"/>
<reference evidence="2" key="1">
    <citation type="journal article" date="2020" name="Ecol. Evol.">
        <title>Genome structure and content of the rice root-knot nematode (Meloidogyne graminicola).</title>
        <authorList>
            <person name="Phan N.T."/>
            <person name="Danchin E.G.J."/>
            <person name="Klopp C."/>
            <person name="Perfus-Barbeoch L."/>
            <person name="Kozlowski D.K."/>
            <person name="Koutsovoulos G.D."/>
            <person name="Lopez-Roques C."/>
            <person name="Bouchez O."/>
            <person name="Zahm M."/>
            <person name="Besnard G."/>
            <person name="Bellafiore S."/>
        </authorList>
    </citation>
    <scope>NUCLEOTIDE SEQUENCE</scope>
    <source>
        <strain evidence="2">VN-18</strain>
    </source>
</reference>